<reference evidence="1 2" key="1">
    <citation type="submission" date="2019-01" db="EMBL/GenBank/DDBJ databases">
        <title>Senegalimassilia sp. nov. KGMB04484 isolated human feces.</title>
        <authorList>
            <person name="Han K.-I."/>
            <person name="Kim J.-S."/>
            <person name="Lee K.C."/>
            <person name="Suh M.K."/>
            <person name="Eom M.K."/>
            <person name="Lee J.H."/>
            <person name="Park S.-H."/>
            <person name="Kang S.W."/>
            <person name="Park J.-E."/>
            <person name="Oh B.S."/>
            <person name="Yu S.Y."/>
            <person name="Choi S.-H."/>
            <person name="Lee D.H."/>
            <person name="Yoon H."/>
            <person name="Kim B.-Y."/>
            <person name="Lee J.H."/>
            <person name="Lee J.-S."/>
        </authorList>
    </citation>
    <scope>NUCLEOTIDE SEQUENCE [LARGE SCALE GENOMIC DNA]</scope>
    <source>
        <strain evidence="1 2">KGMB04484</strain>
    </source>
</reference>
<dbReference type="EMBL" id="SDPW01000001">
    <property type="protein sequence ID" value="RXZ54511.1"/>
    <property type="molecule type" value="Genomic_DNA"/>
</dbReference>
<evidence type="ECO:0000313" key="2">
    <source>
        <dbReference type="Proteomes" id="UP000293345"/>
    </source>
</evidence>
<keyword evidence="2" id="KW-1185">Reference proteome</keyword>
<dbReference type="Proteomes" id="UP000293345">
    <property type="component" value="Unassembled WGS sequence"/>
</dbReference>
<dbReference type="AlphaFoldDB" id="A0A4Q2K383"/>
<sequence length="62" mass="6626">MFGKSINRKKLERNGLVAAVKEPCALAQQGSCLNAVVRDVGVERMACYESLAESAGKMLALV</sequence>
<protein>
    <submittedName>
        <fullName evidence="1">Uncharacterized protein</fullName>
    </submittedName>
</protein>
<gene>
    <name evidence="1" type="ORF">ET524_08485</name>
</gene>
<comment type="caution">
    <text evidence="1">The sequence shown here is derived from an EMBL/GenBank/DDBJ whole genome shotgun (WGS) entry which is preliminary data.</text>
</comment>
<accession>A0A4Q2K383</accession>
<dbReference type="RefSeq" id="WP_129424955.1">
    <property type="nucleotide sequence ID" value="NZ_SDPW01000001.1"/>
</dbReference>
<name>A0A4Q2K383_9ACTN</name>
<evidence type="ECO:0000313" key="1">
    <source>
        <dbReference type="EMBL" id="RXZ54511.1"/>
    </source>
</evidence>
<proteinExistence type="predicted"/>
<organism evidence="1 2">
    <name type="scientific">Senegalimassilia faecalis</name>
    <dbReference type="NCBI Taxonomy" id="2509433"/>
    <lineage>
        <taxon>Bacteria</taxon>
        <taxon>Bacillati</taxon>
        <taxon>Actinomycetota</taxon>
        <taxon>Coriobacteriia</taxon>
        <taxon>Coriobacteriales</taxon>
        <taxon>Coriobacteriaceae</taxon>
        <taxon>Senegalimassilia</taxon>
    </lineage>
</organism>